<dbReference type="EMBL" id="FLQR01000006">
    <property type="protein sequence ID" value="SBS71522.1"/>
    <property type="molecule type" value="Genomic_DNA"/>
</dbReference>
<gene>
    <name evidence="2" type="ORF">MIPYR_20055</name>
</gene>
<evidence type="ECO:0000256" key="1">
    <source>
        <dbReference type="SAM" id="MobiDB-lite"/>
    </source>
</evidence>
<feature type="compositionally biased region" description="Basic and acidic residues" evidence="1">
    <location>
        <begin position="1"/>
        <end position="12"/>
    </location>
</feature>
<feature type="region of interest" description="Disordered" evidence="1">
    <location>
        <begin position="1"/>
        <end position="23"/>
    </location>
</feature>
<sequence length="116" mass="12868">MSDPNADPRTESTENEDGGLDSTTAWLEKIIRDPMADAVTGRVRVLSASEPARRGRYQECQVELAVEAPGIPTTVARQSLVFPRNRWPRAGDIVPARISRSQPDALEADWDRLSPR</sequence>
<protein>
    <submittedName>
        <fullName evidence="2">Uncharacterized protein</fullName>
    </submittedName>
</protein>
<evidence type="ECO:0000313" key="2">
    <source>
        <dbReference type="EMBL" id="SBS71522.1"/>
    </source>
</evidence>
<name>A0A1Y5NYJ8_9MICO</name>
<dbReference type="AlphaFoldDB" id="A0A1Y5NYJ8"/>
<accession>A0A1Y5NYJ8</accession>
<reference evidence="2" key="1">
    <citation type="submission" date="2016-03" db="EMBL/GenBank/DDBJ databases">
        <authorList>
            <person name="Ploux O."/>
        </authorList>
    </citation>
    <scope>NUCLEOTIDE SEQUENCE</scope>
    <source>
        <strain evidence="2">UC1</strain>
    </source>
</reference>
<organism evidence="2">
    <name type="scientific">uncultured Microbacterium sp</name>
    <dbReference type="NCBI Taxonomy" id="191216"/>
    <lineage>
        <taxon>Bacteria</taxon>
        <taxon>Bacillati</taxon>
        <taxon>Actinomycetota</taxon>
        <taxon>Actinomycetes</taxon>
        <taxon>Micrococcales</taxon>
        <taxon>Microbacteriaceae</taxon>
        <taxon>Microbacterium</taxon>
        <taxon>environmental samples</taxon>
    </lineage>
</organism>
<proteinExistence type="predicted"/>